<evidence type="ECO:0000256" key="1">
    <source>
        <dbReference type="SAM" id="MobiDB-lite"/>
    </source>
</evidence>
<accession>A0AAV2D2S3</accession>
<reference evidence="2 3" key="1">
    <citation type="submission" date="2024-04" db="EMBL/GenBank/DDBJ databases">
        <authorList>
            <person name="Fracassetti M."/>
        </authorList>
    </citation>
    <scope>NUCLEOTIDE SEQUENCE [LARGE SCALE GENOMIC DNA]</scope>
</reference>
<dbReference type="Proteomes" id="UP001497516">
    <property type="component" value="Chromosome 10"/>
</dbReference>
<proteinExistence type="predicted"/>
<evidence type="ECO:0000313" key="2">
    <source>
        <dbReference type="EMBL" id="CAL1363616.1"/>
    </source>
</evidence>
<protein>
    <submittedName>
        <fullName evidence="2">Uncharacterized protein</fullName>
    </submittedName>
</protein>
<feature type="region of interest" description="Disordered" evidence="1">
    <location>
        <begin position="276"/>
        <end position="337"/>
    </location>
</feature>
<dbReference type="AlphaFoldDB" id="A0AAV2D2S3"/>
<evidence type="ECO:0000313" key="3">
    <source>
        <dbReference type="Proteomes" id="UP001497516"/>
    </source>
</evidence>
<organism evidence="2 3">
    <name type="scientific">Linum trigynum</name>
    <dbReference type="NCBI Taxonomy" id="586398"/>
    <lineage>
        <taxon>Eukaryota</taxon>
        <taxon>Viridiplantae</taxon>
        <taxon>Streptophyta</taxon>
        <taxon>Embryophyta</taxon>
        <taxon>Tracheophyta</taxon>
        <taxon>Spermatophyta</taxon>
        <taxon>Magnoliopsida</taxon>
        <taxon>eudicotyledons</taxon>
        <taxon>Gunneridae</taxon>
        <taxon>Pentapetalae</taxon>
        <taxon>rosids</taxon>
        <taxon>fabids</taxon>
        <taxon>Malpighiales</taxon>
        <taxon>Linaceae</taxon>
        <taxon>Linum</taxon>
    </lineage>
</organism>
<gene>
    <name evidence="2" type="ORF">LTRI10_LOCUS10001</name>
</gene>
<sequence length="337" mass="37298">MTTNSLDALPAAMAAVEATLTQAISHQFAELRAMIADLAQSTTAKYNTLEQRVQALERLPVSVAAATMKEVAITAPAKQIELPPPPPMADKETPKVAFPDDSTAPLAKSMTSWLGGKPLGIGFPLVGRLLGNHTNPDVDDDFDDQGSNDSYITQGRKFAGNSFSADSNARHRDVGGSKLVNYKVHNFGPIDYGPLRSKQYGKQYGSIDYGSSPLSKGSQPNQQLFDPMDRHESDHYSTRRTKQANYRVYHGRATAFLKPGQVYRVEQSWNDSYEDEREFDDDGYWPPPRHSDDLHPPSIKTASRRFSHDDGSGFIGRSSYRDKDGPNYHTPLGSIYR</sequence>
<name>A0AAV2D2S3_9ROSI</name>
<keyword evidence="3" id="KW-1185">Reference proteome</keyword>
<dbReference type="EMBL" id="OZ034814">
    <property type="protein sequence ID" value="CAL1363616.1"/>
    <property type="molecule type" value="Genomic_DNA"/>
</dbReference>